<feature type="region of interest" description="Disordered" evidence="4">
    <location>
        <begin position="260"/>
        <end position="282"/>
    </location>
</feature>
<dbReference type="PANTHER" id="PTHR22406">
    <property type="entry name" value="NASCENT POLYPEPTIDE-ASSOCIATED COMPLEX SUBUNIT ALPHA, MUSCLE-SPECIFIC FORM"/>
    <property type="match status" value="1"/>
</dbReference>
<evidence type="ECO:0000256" key="3">
    <source>
        <dbReference type="SAM" id="Coils"/>
    </source>
</evidence>
<dbReference type="GeneID" id="112907180"/>
<comment type="similarity">
    <text evidence="1">Belongs to the SLAIN motif-containing family.</text>
</comment>
<feature type="compositionally biased region" description="Low complexity" evidence="4">
    <location>
        <begin position="315"/>
        <end position="331"/>
    </location>
</feature>
<dbReference type="RefSeq" id="XP_072616863.1">
    <property type="nucleotide sequence ID" value="XM_072760762.1"/>
</dbReference>
<dbReference type="Pfam" id="PF15301">
    <property type="entry name" value="SLAIN"/>
    <property type="match status" value="1"/>
</dbReference>
<feature type="region of interest" description="Disordered" evidence="4">
    <location>
        <begin position="160"/>
        <end position="189"/>
    </location>
</feature>
<evidence type="ECO:0000256" key="4">
    <source>
        <dbReference type="SAM" id="MobiDB-lite"/>
    </source>
</evidence>
<evidence type="ECO:0000256" key="2">
    <source>
        <dbReference type="ARBA" id="ARBA00023054"/>
    </source>
</evidence>
<feature type="compositionally biased region" description="Low complexity" evidence="4">
    <location>
        <begin position="260"/>
        <end position="279"/>
    </location>
</feature>
<feature type="compositionally biased region" description="Low complexity" evidence="4">
    <location>
        <begin position="392"/>
        <end position="410"/>
    </location>
</feature>
<keyword evidence="5" id="KW-1185">Reference proteome</keyword>
<feature type="region of interest" description="Disordered" evidence="4">
    <location>
        <begin position="315"/>
        <end position="462"/>
    </location>
</feature>
<feature type="region of interest" description="Disordered" evidence="4">
    <location>
        <begin position="64"/>
        <end position="83"/>
    </location>
</feature>
<accession>A0ABM5APZ6</accession>
<feature type="coiled-coil region" evidence="3">
    <location>
        <begin position="22"/>
        <end position="56"/>
    </location>
</feature>
<feature type="compositionally biased region" description="Low complexity" evidence="4">
    <location>
        <begin position="435"/>
        <end position="450"/>
    </location>
</feature>
<feature type="compositionally biased region" description="Pro residues" evidence="4">
    <location>
        <begin position="64"/>
        <end position="74"/>
    </location>
</feature>
<dbReference type="InterPro" id="IPR026179">
    <property type="entry name" value="Slain"/>
</dbReference>
<evidence type="ECO:0000313" key="6">
    <source>
        <dbReference type="RefSeq" id="XP_072616863.1"/>
    </source>
</evidence>
<feature type="region of interest" description="Disordered" evidence="4">
    <location>
        <begin position="1"/>
        <end position="22"/>
    </location>
</feature>
<evidence type="ECO:0000256" key="1">
    <source>
        <dbReference type="ARBA" id="ARBA00006652"/>
    </source>
</evidence>
<feature type="compositionally biased region" description="Pro residues" evidence="4">
    <location>
        <begin position="173"/>
        <end position="187"/>
    </location>
</feature>
<name>A0ABM5APZ6_VULVU</name>
<sequence>MMAEQVKCASTGGGSGAGSGPVVNAELEVKKLQELVRKLEKQNEQLRSRAASAAAAPHLLLLPPPPPPAAPPPAGACSPLGPRSPPAAAAAAAAAAASGGLGLGLALGAGGGGGGASSPAFPGAFCLPSPAPSLLCSLAQSPEAPFVYFKPAAGFFGAGGGGPEPGGAGTPPGGAPAPPAPPSPPPTLLDEVEPLDLESVAAWRDEDDCTWLYVGSSKTFTSSEKSLSPLQWCRHVLDNPTPEMEAARRSLCFRLEQGYSSRGSPLSPQSSIDSELSTSELEDDSISMGYKLQDLTDVQIMARLQEESLRQDYASTSASVSRHSSSVSLSSGKKGTCSDQEYDRFSLEDEEEFDHLPPPQPRLPRCSPFQRGIPHSQTFSSIRECRRSPSTQYFPSNNYQQQQYYSPQAQTPDQQPNRTNGDKLRRSMPNLARMPSTTAVSSSASSPVTVRNSQSFDSSLHGAGNGISRIQSCIPSPGQLQHRIHSVGHFPVSVRQPLKATAYVSPTVQGGSSMPVSNGLQLYASTGIPTPNKAAASGVMGRSALPRPSLAINGSNLPRSKIAQPVRSFLQPPKPLSSLSTLRDGSWRDGCY</sequence>
<dbReference type="PANTHER" id="PTHR22406:SF2">
    <property type="entry name" value="SLAIN MOTIF-CONTAINING PROTEIN 1"/>
    <property type="match status" value="1"/>
</dbReference>
<reference evidence="6" key="1">
    <citation type="submission" date="2025-08" db="UniProtKB">
        <authorList>
            <consortium name="RefSeq"/>
        </authorList>
    </citation>
    <scope>IDENTIFICATION</scope>
    <source>
        <tissue evidence="6">Cell line</tissue>
    </source>
</reference>
<feature type="compositionally biased region" description="Gly residues" evidence="4">
    <location>
        <begin position="160"/>
        <end position="172"/>
    </location>
</feature>
<organism evidence="5 6">
    <name type="scientific">Vulpes vulpes</name>
    <name type="common">Red fox</name>
    <dbReference type="NCBI Taxonomy" id="9627"/>
    <lineage>
        <taxon>Eukaryota</taxon>
        <taxon>Metazoa</taxon>
        <taxon>Chordata</taxon>
        <taxon>Craniata</taxon>
        <taxon>Vertebrata</taxon>
        <taxon>Euteleostomi</taxon>
        <taxon>Mammalia</taxon>
        <taxon>Eutheria</taxon>
        <taxon>Laurasiatheria</taxon>
        <taxon>Carnivora</taxon>
        <taxon>Caniformia</taxon>
        <taxon>Canidae</taxon>
        <taxon>Vulpes</taxon>
    </lineage>
</organism>
<keyword evidence="2 3" id="KW-0175">Coiled coil</keyword>
<dbReference type="Proteomes" id="UP001652641">
    <property type="component" value="Chromosome 6"/>
</dbReference>
<protein>
    <submittedName>
        <fullName evidence="6">SLAIN motif-containing protein 1 isoform X2</fullName>
    </submittedName>
</protein>
<evidence type="ECO:0000313" key="5">
    <source>
        <dbReference type="Proteomes" id="UP001652641"/>
    </source>
</evidence>
<proteinExistence type="inferred from homology"/>
<gene>
    <name evidence="6" type="primary">SLAIN1</name>
</gene>